<accession>A0A133NS94</accession>
<feature type="non-terminal residue" evidence="2">
    <location>
        <position position="1"/>
    </location>
</feature>
<reference evidence="3" key="1">
    <citation type="submission" date="2016-01" db="EMBL/GenBank/DDBJ databases">
        <authorList>
            <person name="Mitreva M."/>
            <person name="Pepin K.H."/>
            <person name="Mihindukulasuriya K.A."/>
            <person name="Fulton R."/>
            <person name="Fronick C."/>
            <person name="O'Laughlin M."/>
            <person name="Miner T."/>
            <person name="Herter B."/>
            <person name="Rosa B.A."/>
            <person name="Cordes M."/>
            <person name="Tomlinson C."/>
            <person name="Wollam A."/>
            <person name="Palsikar V.B."/>
            <person name="Mardis E.R."/>
            <person name="Wilson R.K."/>
        </authorList>
    </citation>
    <scope>NUCLEOTIDE SEQUENCE [LARGE SCALE GENOMIC DNA]</scope>
    <source>
        <strain evidence="3">MJR7757B</strain>
    </source>
</reference>
<evidence type="ECO:0000313" key="3">
    <source>
        <dbReference type="Proteomes" id="UP000070401"/>
    </source>
</evidence>
<sequence length="369" mass="40732">TDGIDLTNADVGEKVGDVITPQDRKFRREHQGKYRYIQMDFDRTLNGVAGLTGSTFRGGAAYGLIKTGGTLLFVPEPTMGTKIVGGILVIGGVVAAIFTVSDAVESGQDVYYGVTNQRDKKSINFGREFLGEDTYDTLDMLSVAGAPMLYQYGDYRIVMAEGEAAQRALATNMANQNQVSNVIVDTNKSLNIKQQEGQNSQQGQRSQDNAIQNNKNSINKTQAQGNQDYYDNQQVSKGSASNNQQGAPVKKLNTEPINNEDTYTKEGTYIHNVIAGNKKFPLNQPKNLYYQTVRNETQIIDGMEFSGHALDRMQDRGIPISVVKEAIQYGEKINDGTRFKFYDSKNNISVVVEKNNGRIVTVEYGGKKK</sequence>
<dbReference type="Pfam" id="PF14076">
    <property type="entry name" value="DUF4258"/>
    <property type="match status" value="1"/>
</dbReference>
<evidence type="ECO:0008006" key="4">
    <source>
        <dbReference type="Google" id="ProtNLM"/>
    </source>
</evidence>
<organism evidence="2 3">
    <name type="scientific">Fusobacterium nucleatum</name>
    <dbReference type="NCBI Taxonomy" id="851"/>
    <lineage>
        <taxon>Bacteria</taxon>
        <taxon>Fusobacteriati</taxon>
        <taxon>Fusobacteriota</taxon>
        <taxon>Fusobacteriia</taxon>
        <taxon>Fusobacteriales</taxon>
        <taxon>Fusobacteriaceae</taxon>
        <taxon>Fusobacterium</taxon>
    </lineage>
</organism>
<comment type="caution">
    <text evidence="2">The sequence shown here is derived from an EMBL/GenBank/DDBJ whole genome shotgun (WGS) entry which is preliminary data.</text>
</comment>
<evidence type="ECO:0000256" key="1">
    <source>
        <dbReference type="SAM" id="MobiDB-lite"/>
    </source>
</evidence>
<dbReference type="Proteomes" id="UP000070401">
    <property type="component" value="Unassembled WGS sequence"/>
</dbReference>
<protein>
    <recommendedName>
        <fullName evidence="4">DUF4258 domain-containing protein</fullName>
    </recommendedName>
</protein>
<dbReference type="STRING" id="1408287.GCA_000493815_00690"/>
<feature type="compositionally biased region" description="Polar residues" evidence="1">
    <location>
        <begin position="232"/>
        <end position="246"/>
    </location>
</feature>
<dbReference type="AlphaFoldDB" id="A0A133NS94"/>
<feature type="region of interest" description="Disordered" evidence="1">
    <location>
        <begin position="232"/>
        <end position="260"/>
    </location>
</feature>
<dbReference type="PATRIC" id="fig|851.8.peg.1519"/>
<keyword evidence="3" id="KW-1185">Reference proteome</keyword>
<evidence type="ECO:0000313" key="2">
    <source>
        <dbReference type="EMBL" id="KXA19155.1"/>
    </source>
</evidence>
<dbReference type="EMBL" id="LRPY01000152">
    <property type="protein sequence ID" value="KXA19155.1"/>
    <property type="molecule type" value="Genomic_DNA"/>
</dbReference>
<proteinExistence type="predicted"/>
<name>A0A133NS94_FUSNU</name>
<gene>
    <name evidence="2" type="ORF">HMPREF3221_01510</name>
</gene>
<dbReference type="RefSeq" id="WP_151201024.1">
    <property type="nucleotide sequence ID" value="NZ_KQ956726.1"/>
</dbReference>
<dbReference type="InterPro" id="IPR025354">
    <property type="entry name" value="DUF4258"/>
</dbReference>